<dbReference type="EMBL" id="JAVHJM010000001">
    <property type="protein sequence ID" value="KAK6520859.1"/>
    <property type="molecule type" value="Genomic_DNA"/>
</dbReference>
<accession>A0AAN8RXK2</accession>
<feature type="chain" id="PRO_5042824973" description="Secreted protein" evidence="2">
    <location>
        <begin position="22"/>
        <end position="87"/>
    </location>
</feature>
<feature type="compositionally biased region" description="Basic and acidic residues" evidence="1">
    <location>
        <begin position="56"/>
        <end position="66"/>
    </location>
</feature>
<gene>
    <name evidence="3" type="ORF">TWF506_001102</name>
</gene>
<evidence type="ECO:0000313" key="4">
    <source>
        <dbReference type="Proteomes" id="UP001307849"/>
    </source>
</evidence>
<keyword evidence="4" id="KW-1185">Reference proteome</keyword>
<sequence length="87" mass="8887">MTRTMLARGLLISAWLSFVIATPVPQGGGEAGNTNYQGIGGTGGGQGGGGRLPIRGRGDIGDHTSSDSEEADSSLSIPEQPNLFSRE</sequence>
<feature type="signal peptide" evidence="2">
    <location>
        <begin position="1"/>
        <end position="21"/>
    </location>
</feature>
<evidence type="ECO:0008006" key="5">
    <source>
        <dbReference type="Google" id="ProtNLM"/>
    </source>
</evidence>
<reference evidence="3 4" key="1">
    <citation type="submission" date="2019-10" db="EMBL/GenBank/DDBJ databases">
        <authorList>
            <person name="Palmer J.M."/>
        </authorList>
    </citation>
    <scope>NUCLEOTIDE SEQUENCE [LARGE SCALE GENOMIC DNA]</scope>
    <source>
        <strain evidence="3 4">TWF506</strain>
    </source>
</reference>
<feature type="compositionally biased region" description="Polar residues" evidence="1">
    <location>
        <begin position="77"/>
        <end position="87"/>
    </location>
</feature>
<name>A0AAN8RXK2_9PEZI</name>
<keyword evidence="2" id="KW-0732">Signal</keyword>
<dbReference type="Proteomes" id="UP001307849">
    <property type="component" value="Unassembled WGS sequence"/>
</dbReference>
<evidence type="ECO:0000256" key="2">
    <source>
        <dbReference type="SAM" id="SignalP"/>
    </source>
</evidence>
<feature type="compositionally biased region" description="Gly residues" evidence="1">
    <location>
        <begin position="38"/>
        <end position="51"/>
    </location>
</feature>
<dbReference type="AlphaFoldDB" id="A0AAN8RXK2"/>
<feature type="region of interest" description="Disordered" evidence="1">
    <location>
        <begin position="26"/>
        <end position="87"/>
    </location>
</feature>
<organism evidence="3 4">
    <name type="scientific">Arthrobotrys conoides</name>
    <dbReference type="NCBI Taxonomy" id="74498"/>
    <lineage>
        <taxon>Eukaryota</taxon>
        <taxon>Fungi</taxon>
        <taxon>Dikarya</taxon>
        <taxon>Ascomycota</taxon>
        <taxon>Pezizomycotina</taxon>
        <taxon>Orbiliomycetes</taxon>
        <taxon>Orbiliales</taxon>
        <taxon>Orbiliaceae</taxon>
        <taxon>Arthrobotrys</taxon>
    </lineage>
</organism>
<evidence type="ECO:0000256" key="1">
    <source>
        <dbReference type="SAM" id="MobiDB-lite"/>
    </source>
</evidence>
<protein>
    <recommendedName>
        <fullName evidence="5">Secreted protein</fullName>
    </recommendedName>
</protein>
<comment type="caution">
    <text evidence="3">The sequence shown here is derived from an EMBL/GenBank/DDBJ whole genome shotgun (WGS) entry which is preliminary data.</text>
</comment>
<evidence type="ECO:0000313" key="3">
    <source>
        <dbReference type="EMBL" id="KAK6520859.1"/>
    </source>
</evidence>
<proteinExistence type="predicted"/>